<dbReference type="PANTHER" id="PTHR30435">
    <property type="entry name" value="FLAGELLAR PROTEIN"/>
    <property type="match status" value="1"/>
</dbReference>
<evidence type="ECO:0000256" key="5">
    <source>
        <dbReference type="RuleBase" id="RU362116"/>
    </source>
</evidence>
<keyword evidence="9" id="KW-0966">Cell projection</keyword>
<reference evidence="9 10" key="1">
    <citation type="journal article" date="2009" name="PLoS ONE">
        <title>Genome analysis of the anaerobic thermohalophilic bacterium Halothermothrix orenii.</title>
        <authorList>
            <person name="Mavromatis K."/>
            <person name="Ivanova N."/>
            <person name="Anderson I."/>
            <person name="Lykidis A."/>
            <person name="Hooper S.D."/>
            <person name="Sun H."/>
            <person name="Kunin V."/>
            <person name="Lapidus A."/>
            <person name="Hugenholtz P."/>
            <person name="Patel B."/>
            <person name="Kyrpides N.C."/>
        </authorList>
    </citation>
    <scope>NUCLEOTIDE SEQUENCE [LARGE SCALE GENOMIC DNA]</scope>
    <source>
        <strain evidence="10">H 168 / OCM 544 / DSM 9562</strain>
    </source>
</reference>
<evidence type="ECO:0000256" key="4">
    <source>
        <dbReference type="NCBIfam" id="TIGR02488"/>
    </source>
</evidence>
<dbReference type="AlphaFoldDB" id="B8CYN8"/>
<dbReference type="GO" id="GO:0009426">
    <property type="term" value="C:bacterial-type flagellum basal body, distal rod"/>
    <property type="evidence" value="ECO:0007669"/>
    <property type="project" value="UniProtKB-UniRule"/>
</dbReference>
<dbReference type="Pfam" id="PF06429">
    <property type="entry name" value="Flg_bbr_C"/>
    <property type="match status" value="1"/>
</dbReference>
<dbReference type="GO" id="GO:0071978">
    <property type="term" value="P:bacterial-type flagellum-dependent swarming motility"/>
    <property type="evidence" value="ECO:0007669"/>
    <property type="project" value="TreeGrafter"/>
</dbReference>
<evidence type="ECO:0000256" key="2">
    <source>
        <dbReference type="ARBA" id="ARBA00017948"/>
    </source>
</evidence>
<evidence type="ECO:0000256" key="3">
    <source>
        <dbReference type="ARBA" id="ARBA00025933"/>
    </source>
</evidence>
<sequence>MIGALWTAATGMDAQQTNIDTISNNLANVNTTGFKKTRVNFQDLMYQHIRQPGTPNSQGGQIPVGIEVGHGVKVSATQKIFSPGNIQNTDNPLDILIEGDGFLQVLLPDGTLAYTRDGSLKRDSMGRIVTSDGYPIQPEIYIPEDASSISITSDGTIAVEINGSNQPQQIGQIELARFSNPAGLNSIGRNLFKPTVASGDPIVGTPGSPGFGTIAQGFLEMSNVKVVEEMVNMIAAQRAYEINSKAIQAADEMLRTASQLRR</sequence>
<feature type="domain" description="Flagellar hook protein FlgE/F/G-like D1" evidence="8">
    <location>
        <begin position="97"/>
        <end position="158"/>
    </location>
</feature>
<dbReference type="STRING" id="373903.Hore_16570"/>
<evidence type="ECO:0000259" key="8">
    <source>
        <dbReference type="Pfam" id="PF22692"/>
    </source>
</evidence>
<gene>
    <name evidence="9" type="ordered locus">Hore_16570</name>
</gene>
<dbReference type="InterPro" id="IPR001444">
    <property type="entry name" value="Flag_bb_rod_N"/>
</dbReference>
<dbReference type="InterPro" id="IPR020013">
    <property type="entry name" value="Flagellar_FlgE/F/G"/>
</dbReference>
<comment type="subunit">
    <text evidence="3">The basal body constitutes a major portion of the flagellar organelle and consists of four rings (L,P,S, and M) mounted on a central rod. The rod consists of about 26 subunits of FlgG in the distal portion, and FlgB, FlgC and FlgF are thought to build up the proximal portion of the rod with about 6 subunits each.</text>
</comment>
<dbReference type="PANTHER" id="PTHR30435:SF19">
    <property type="entry name" value="FLAGELLAR BASAL-BODY ROD PROTEIN FLGG"/>
    <property type="match status" value="1"/>
</dbReference>
<dbReference type="InterPro" id="IPR010930">
    <property type="entry name" value="Flg_bb/hook_C_dom"/>
</dbReference>
<name>B8CYN8_HALOH</name>
<keyword evidence="5" id="KW-0975">Bacterial flagellum</keyword>
<dbReference type="Proteomes" id="UP000000719">
    <property type="component" value="Chromosome"/>
</dbReference>
<accession>B8CYN8</accession>
<dbReference type="eggNOG" id="COG4786">
    <property type="taxonomic scope" value="Bacteria"/>
</dbReference>
<dbReference type="NCBIfam" id="TIGR02488">
    <property type="entry name" value="flgG_G_neg"/>
    <property type="match status" value="1"/>
</dbReference>
<feature type="domain" description="Flagellar basal-body/hook protein C-terminal" evidence="7">
    <location>
        <begin position="215"/>
        <end position="260"/>
    </location>
</feature>
<evidence type="ECO:0000259" key="7">
    <source>
        <dbReference type="Pfam" id="PF06429"/>
    </source>
</evidence>
<dbReference type="EMBL" id="CP001098">
    <property type="protein sequence ID" value="ACL70407.1"/>
    <property type="molecule type" value="Genomic_DNA"/>
</dbReference>
<dbReference type="RefSeq" id="WP_015923377.1">
    <property type="nucleotide sequence ID" value="NC_011899.1"/>
</dbReference>
<comment type="subcellular location">
    <subcellularLocation>
        <location evidence="5">Bacterial flagellum basal body</location>
    </subcellularLocation>
</comment>
<dbReference type="InterPro" id="IPR012834">
    <property type="entry name" value="FlgG_G_neg"/>
</dbReference>
<dbReference type="Pfam" id="PF22692">
    <property type="entry name" value="LlgE_F_G_D1"/>
    <property type="match status" value="1"/>
</dbReference>
<dbReference type="HOGENOM" id="CLU_013687_0_1_9"/>
<comment type="similarity">
    <text evidence="1 5">Belongs to the flagella basal body rod proteins family.</text>
</comment>
<dbReference type="InterPro" id="IPR019776">
    <property type="entry name" value="Flagellar_basal_body_rod_CS"/>
</dbReference>
<organism evidence="9 10">
    <name type="scientific">Halothermothrix orenii (strain H 168 / OCM 544 / DSM 9562)</name>
    <dbReference type="NCBI Taxonomy" id="373903"/>
    <lineage>
        <taxon>Bacteria</taxon>
        <taxon>Bacillati</taxon>
        <taxon>Bacillota</taxon>
        <taxon>Clostridia</taxon>
        <taxon>Halanaerobiales</taxon>
        <taxon>Halothermotrichaceae</taxon>
        <taxon>Halothermothrix</taxon>
    </lineage>
</organism>
<dbReference type="SUPFAM" id="SSF117143">
    <property type="entry name" value="Flagellar hook protein flgE"/>
    <property type="match status" value="1"/>
</dbReference>
<protein>
    <recommendedName>
        <fullName evidence="2 4">Flagellar basal-body rod protein FlgG</fullName>
    </recommendedName>
</protein>
<keyword evidence="9" id="KW-0282">Flagellum</keyword>
<keyword evidence="9" id="KW-0969">Cilium</keyword>
<evidence type="ECO:0000259" key="6">
    <source>
        <dbReference type="Pfam" id="PF00460"/>
    </source>
</evidence>
<dbReference type="Pfam" id="PF00460">
    <property type="entry name" value="Flg_bb_rod"/>
    <property type="match status" value="1"/>
</dbReference>
<dbReference type="InterPro" id="IPR037925">
    <property type="entry name" value="FlgE/F/G-like"/>
</dbReference>
<evidence type="ECO:0000313" key="10">
    <source>
        <dbReference type="Proteomes" id="UP000000719"/>
    </source>
</evidence>
<proteinExistence type="inferred from homology"/>
<dbReference type="KEGG" id="hor:Hore_16570"/>
<keyword evidence="10" id="KW-1185">Reference proteome</keyword>
<dbReference type="OrthoDB" id="9804559at2"/>
<dbReference type="NCBIfam" id="TIGR03506">
    <property type="entry name" value="FlgEFG_subfam"/>
    <property type="match status" value="2"/>
</dbReference>
<dbReference type="PROSITE" id="PS00588">
    <property type="entry name" value="FLAGELLA_BB_ROD"/>
    <property type="match status" value="1"/>
</dbReference>
<evidence type="ECO:0000256" key="1">
    <source>
        <dbReference type="ARBA" id="ARBA00009677"/>
    </source>
</evidence>
<feature type="domain" description="Flagellar basal body rod protein N-terminal" evidence="6">
    <location>
        <begin position="7"/>
        <end position="35"/>
    </location>
</feature>
<dbReference type="InterPro" id="IPR053967">
    <property type="entry name" value="LlgE_F_G-like_D1"/>
</dbReference>
<evidence type="ECO:0000313" key="9">
    <source>
        <dbReference type="EMBL" id="ACL70407.1"/>
    </source>
</evidence>